<accession>A0ABX3NMI2</accession>
<organism evidence="1 2">
    <name type="scientific">Niastella koreensis</name>
    <dbReference type="NCBI Taxonomy" id="354356"/>
    <lineage>
        <taxon>Bacteria</taxon>
        <taxon>Pseudomonadati</taxon>
        <taxon>Bacteroidota</taxon>
        <taxon>Chitinophagia</taxon>
        <taxon>Chitinophagales</taxon>
        <taxon>Chitinophagaceae</taxon>
        <taxon>Niastella</taxon>
    </lineage>
</organism>
<dbReference type="EMBL" id="LWBO01000077">
    <property type="protein sequence ID" value="OQP40111.1"/>
    <property type="molecule type" value="Genomic_DNA"/>
</dbReference>
<dbReference type="Proteomes" id="UP000192277">
    <property type="component" value="Unassembled WGS sequence"/>
</dbReference>
<evidence type="ECO:0000313" key="1">
    <source>
        <dbReference type="EMBL" id="OQP40111.1"/>
    </source>
</evidence>
<name>A0ABX3NMI2_9BACT</name>
<reference evidence="1 2" key="1">
    <citation type="submission" date="2016-04" db="EMBL/GenBank/DDBJ databases">
        <authorList>
            <person name="Chen L."/>
            <person name="Zhuang W."/>
            <person name="Wang G."/>
        </authorList>
    </citation>
    <scope>NUCLEOTIDE SEQUENCE [LARGE SCALE GENOMIC DNA]</scope>
    <source>
        <strain evidence="2">GR20</strain>
    </source>
</reference>
<evidence type="ECO:0008006" key="3">
    <source>
        <dbReference type="Google" id="ProtNLM"/>
    </source>
</evidence>
<comment type="caution">
    <text evidence="1">The sequence shown here is derived from an EMBL/GenBank/DDBJ whole genome shotgun (WGS) entry which is preliminary data.</text>
</comment>
<keyword evidence="2" id="KW-1185">Reference proteome</keyword>
<proteinExistence type="predicted"/>
<evidence type="ECO:0000313" key="2">
    <source>
        <dbReference type="Proteomes" id="UP000192277"/>
    </source>
</evidence>
<gene>
    <name evidence="1" type="ORF">A4D02_14355</name>
</gene>
<dbReference type="RefSeq" id="WP_014218005.1">
    <property type="nucleotide sequence ID" value="NZ_LWBO01000077.1"/>
</dbReference>
<protein>
    <recommendedName>
        <fullName evidence="3">Carboxypeptidase regulatory-like domain-containing protein</fullName>
    </recommendedName>
</protein>
<sequence length="615" mass="68022">MNYIFKGKLCAYLCGDCSEPLSNIKIRLYKITRVEDATLLAVANAKETFHQVNSEGLKAKSKLLLAETTADANGDFTFNLSDKEGYNGEAFDVDFVCGTGWGKPHPPKKTEEFQFHITTLQPQWREKQTNEQLVKFAGWEFCLSAKWWCSILKLIDRWVICGNIKDCETGVAAAGVRVFAYDVDLFQDDPLGDTYTDAYGHFRIVYTSADFSKTLLSWLNVEWPAGPDLYFRIESASGLVLLQEDRQTGHRQDRTNVHNCFCVDFCVKYPGEVLVPWFTHVGNYNISSDMDANGLTINNRSFASGVGFGFFGAVKLVGYASKKVPTDLTRPLYYRFMFSLDGSAWNPVTETQMYPYRLKVGVRQIIWNGTTAFQDIVIDPAQAASIPDSIPPDNFPLPIPDHVLRLDTAGWVRVDQRGLDSGFYGPLLWVNTNTIVPGGIATDAGDAPGSAPVNPKAGHKVLFAFQITDDPSNPASPHFREQAQEGIIHVNNWNEVSLLRLDELFAGGGTGCNPISTHANVHFTADHELMAEWELGVSSAAVPGGISVIAPGSSGNAPRGSHLNIDFATPGTVNPAFTPINWPSCAYRLTLTTRRRLTDGEYNDPGRNNEILFCR</sequence>